<keyword evidence="2" id="KW-1185">Reference proteome</keyword>
<evidence type="ECO:0000313" key="2">
    <source>
        <dbReference type="Proteomes" id="UP000715095"/>
    </source>
</evidence>
<reference evidence="1 2" key="1">
    <citation type="journal article" date="2021" name="Sci. Rep.">
        <title>The distribution of antibiotic resistance genes in chicken gut microbiota commensals.</title>
        <authorList>
            <person name="Juricova H."/>
            <person name="Matiasovicova J."/>
            <person name="Kubasova T."/>
            <person name="Cejkova D."/>
            <person name="Rychlik I."/>
        </authorList>
    </citation>
    <scope>NUCLEOTIDE SEQUENCE [LARGE SCALE GENOMIC DNA]</scope>
    <source>
        <strain evidence="1 2">An829</strain>
    </source>
</reference>
<evidence type="ECO:0000313" key="1">
    <source>
        <dbReference type="EMBL" id="MBM6704859.1"/>
    </source>
</evidence>
<dbReference type="Gene3D" id="2.30.30.110">
    <property type="match status" value="1"/>
</dbReference>
<dbReference type="Pfam" id="PF02452">
    <property type="entry name" value="PemK_toxin"/>
    <property type="match status" value="1"/>
</dbReference>
<dbReference type="Proteomes" id="UP000715095">
    <property type="component" value="Unassembled WGS sequence"/>
</dbReference>
<proteinExistence type="predicted"/>
<dbReference type="SUPFAM" id="SSF50118">
    <property type="entry name" value="Cell growth inhibitor/plasmid maintenance toxic component"/>
    <property type="match status" value="1"/>
</dbReference>
<comment type="caution">
    <text evidence="1">The sequence shown here is derived from an EMBL/GenBank/DDBJ whole genome shotgun (WGS) entry which is preliminary data.</text>
</comment>
<sequence length="126" mass="14341">MMSDSRFPKPYEVWRLRFFFEDKPDIAKERPVVVLDRNEETGQVLVAGAKVTSHAPRPDFPVEVSLQNWQQAGLVKPSVVRCSKIAQFSLSAFEGRQRYGRLSADDRVSVYLALKDLGYLAPDPKE</sequence>
<organism evidence="1 2">
    <name type="scientific">Sutterella massiliensis</name>
    <dbReference type="NCBI Taxonomy" id="1816689"/>
    <lineage>
        <taxon>Bacteria</taxon>
        <taxon>Pseudomonadati</taxon>
        <taxon>Pseudomonadota</taxon>
        <taxon>Betaproteobacteria</taxon>
        <taxon>Burkholderiales</taxon>
        <taxon>Sutterellaceae</taxon>
        <taxon>Sutterella</taxon>
    </lineage>
</organism>
<name>A0ABS2DU88_9BURK</name>
<accession>A0ABS2DU88</accession>
<dbReference type="EMBL" id="JACJJC010000023">
    <property type="protein sequence ID" value="MBM6704859.1"/>
    <property type="molecule type" value="Genomic_DNA"/>
</dbReference>
<dbReference type="InterPro" id="IPR011067">
    <property type="entry name" value="Plasmid_toxin/cell-grow_inhib"/>
</dbReference>
<protein>
    <submittedName>
        <fullName evidence="1">Type II toxin-antitoxin system PemK/MazF family toxin</fullName>
    </submittedName>
</protein>
<dbReference type="RefSeq" id="WP_205104265.1">
    <property type="nucleotide sequence ID" value="NZ_JACJJC010000023.1"/>
</dbReference>
<dbReference type="InterPro" id="IPR003477">
    <property type="entry name" value="PemK-like"/>
</dbReference>
<gene>
    <name evidence="1" type="ORF">H6A60_10250</name>
</gene>